<feature type="transmembrane region" description="Helical" evidence="7">
    <location>
        <begin position="359"/>
        <end position="383"/>
    </location>
</feature>
<keyword evidence="4 7" id="KW-1133">Transmembrane helix</keyword>
<feature type="compositionally biased region" description="Polar residues" evidence="6">
    <location>
        <begin position="1"/>
        <end position="10"/>
    </location>
</feature>
<keyword evidence="5 7" id="KW-0472">Membrane</keyword>
<feature type="transmembrane region" description="Helical" evidence="7">
    <location>
        <begin position="395"/>
        <end position="413"/>
    </location>
</feature>
<comment type="similarity">
    <text evidence="2">Belongs to the nucleobase:cation symporter-2 (NCS2) (TC 2.A.40) family.</text>
</comment>
<evidence type="ECO:0000256" key="2">
    <source>
        <dbReference type="ARBA" id="ARBA00008821"/>
    </source>
</evidence>
<organism evidence="8 9">
    <name type="scientific">Riccia fluitans</name>
    <dbReference type="NCBI Taxonomy" id="41844"/>
    <lineage>
        <taxon>Eukaryota</taxon>
        <taxon>Viridiplantae</taxon>
        <taxon>Streptophyta</taxon>
        <taxon>Embryophyta</taxon>
        <taxon>Marchantiophyta</taxon>
        <taxon>Marchantiopsida</taxon>
        <taxon>Marchantiidae</taxon>
        <taxon>Marchantiales</taxon>
        <taxon>Ricciaceae</taxon>
        <taxon>Riccia</taxon>
    </lineage>
</organism>
<evidence type="ECO:0000313" key="9">
    <source>
        <dbReference type="Proteomes" id="UP001605036"/>
    </source>
</evidence>
<sequence length="750" mass="80713">MAVPSGTSPPHKTLQAPELDPESPSLGKRPGPWPPRMEPLPADHSFNPKALGTWARRTGYKSNLSGESASTASEVEIGMSDNSMNGSANNVIKGPHADQLPNRDLENGAQTNGHKDHEKLKPPPSHAAAAAPPHPGGVPPNAVVFNPQKAKASSEPEAANHPQNSGPFRMESARAYKQESEVDMMSQSQDADDALMNKHSHMKYEIRERPGLVPLIVYGIQHYLSIVGSLILIPLVIVPAAGGTDEDVAKVISTMLLVSGISTLLHSFFGSRLPLIQGASFVYLAPALAIIYLPKNISRPANERFKHTMRDLQGAVIISSLFQLVVGYSGLMSILLRAINPVVVAPTVAAVGLAFFTYGFPYVGTCVEIGIPQILVVLIFALYLRRVSIFGHKIFQVYAVPLGLAIVWAYAFLLTETGNYDYEGCTIGHPPRNGTVDLPFPSNCTNQLFTQKQCRTDISHALSKSSWFRVPYPFQWGSPSFDWKTGIIMIAASVIASVDSVGSYHATSLLVASRAPTPGVVSRSIGLEGLTCALAGLWGTGAGATTLTENVHTIAVTKMGSRRAVQFGATVLIVLSLVGKIGGFLATIPQVIVAALLVIMWTMLAALGLSNLRYSETGSSRNVLIVGLSLFLSLSIPAYFQQYDAGSASLIFEQSYFPYYQQFTVSSHGPIKTSSAGLNDVLNTVLSLHMVIAFLVAFILDNTVPGSKQERGTYIWTKATAARNEPAVVKDYGLPFGLGRFFSWVRWVGM</sequence>
<evidence type="ECO:0000256" key="7">
    <source>
        <dbReference type="SAM" id="Phobius"/>
    </source>
</evidence>
<dbReference type="Pfam" id="PF00860">
    <property type="entry name" value="Xan_ur_permease"/>
    <property type="match status" value="1"/>
</dbReference>
<dbReference type="AlphaFoldDB" id="A0ABD1XZB9"/>
<comment type="caution">
    <text evidence="8">The sequence shown here is derived from an EMBL/GenBank/DDBJ whole genome shotgun (WGS) entry which is preliminary data.</text>
</comment>
<proteinExistence type="inferred from homology"/>
<name>A0ABD1XZB9_9MARC</name>
<protein>
    <recommendedName>
        <fullName evidence="10">Nucleobase-ascorbate transporter 12</fullName>
    </recommendedName>
</protein>
<dbReference type="Proteomes" id="UP001605036">
    <property type="component" value="Unassembled WGS sequence"/>
</dbReference>
<evidence type="ECO:0008006" key="10">
    <source>
        <dbReference type="Google" id="ProtNLM"/>
    </source>
</evidence>
<evidence type="ECO:0000256" key="6">
    <source>
        <dbReference type="SAM" id="MobiDB-lite"/>
    </source>
</evidence>
<gene>
    <name evidence="8" type="ORF">R1flu_000035</name>
</gene>
<accession>A0ABD1XZB9</accession>
<feature type="transmembrane region" description="Helical" evidence="7">
    <location>
        <begin position="275"/>
        <end position="293"/>
    </location>
</feature>
<evidence type="ECO:0000313" key="8">
    <source>
        <dbReference type="EMBL" id="KAL2619830.1"/>
    </source>
</evidence>
<comment type="subcellular location">
    <subcellularLocation>
        <location evidence="1">Membrane</location>
        <topology evidence="1">Multi-pass membrane protein</topology>
    </subcellularLocation>
</comment>
<feature type="compositionally biased region" description="Polar residues" evidence="6">
    <location>
        <begin position="60"/>
        <end position="73"/>
    </location>
</feature>
<feature type="transmembrane region" description="Helical" evidence="7">
    <location>
        <begin position="622"/>
        <end position="640"/>
    </location>
</feature>
<evidence type="ECO:0000256" key="5">
    <source>
        <dbReference type="ARBA" id="ARBA00023136"/>
    </source>
</evidence>
<evidence type="ECO:0000256" key="1">
    <source>
        <dbReference type="ARBA" id="ARBA00004141"/>
    </source>
</evidence>
<dbReference type="InterPro" id="IPR006043">
    <property type="entry name" value="NCS2"/>
</dbReference>
<feature type="region of interest" description="Disordered" evidence="6">
    <location>
        <begin position="1"/>
        <end position="168"/>
    </location>
</feature>
<keyword evidence="9" id="KW-1185">Reference proteome</keyword>
<feature type="transmembrane region" description="Helical" evidence="7">
    <location>
        <begin position="681"/>
        <end position="700"/>
    </location>
</feature>
<feature type="transmembrane region" description="Helical" evidence="7">
    <location>
        <begin position="223"/>
        <end position="241"/>
    </location>
</feature>
<evidence type="ECO:0000256" key="4">
    <source>
        <dbReference type="ARBA" id="ARBA00022989"/>
    </source>
</evidence>
<evidence type="ECO:0000256" key="3">
    <source>
        <dbReference type="ARBA" id="ARBA00022692"/>
    </source>
</evidence>
<feature type="transmembrane region" description="Helical" evidence="7">
    <location>
        <begin position="314"/>
        <end position="339"/>
    </location>
</feature>
<reference evidence="8 9" key="1">
    <citation type="submission" date="2024-09" db="EMBL/GenBank/DDBJ databases">
        <title>Chromosome-scale assembly of Riccia fluitans.</title>
        <authorList>
            <person name="Paukszto L."/>
            <person name="Sawicki J."/>
            <person name="Karawczyk K."/>
            <person name="Piernik-Szablinska J."/>
            <person name="Szczecinska M."/>
            <person name="Mazdziarz M."/>
        </authorList>
    </citation>
    <scope>NUCLEOTIDE SEQUENCE [LARGE SCALE GENOMIC DNA]</scope>
    <source>
        <strain evidence="8">Rf_01</strain>
        <tissue evidence="8">Aerial parts of the thallus</tissue>
    </source>
</reference>
<feature type="transmembrane region" description="Helical" evidence="7">
    <location>
        <begin position="564"/>
        <end position="585"/>
    </location>
</feature>
<keyword evidence="3 7" id="KW-0812">Transmembrane</keyword>
<feature type="transmembrane region" description="Helical" evidence="7">
    <location>
        <begin position="248"/>
        <end position="269"/>
    </location>
</feature>
<dbReference type="EMBL" id="JBHFFA010000006">
    <property type="protein sequence ID" value="KAL2619830.1"/>
    <property type="molecule type" value="Genomic_DNA"/>
</dbReference>
<dbReference type="PANTHER" id="PTHR11119">
    <property type="entry name" value="XANTHINE-URACIL / VITAMIN C PERMEASE FAMILY MEMBER"/>
    <property type="match status" value="1"/>
</dbReference>
<feature type="compositionally biased region" description="Polar residues" evidence="6">
    <location>
        <begin position="80"/>
        <end position="90"/>
    </location>
</feature>
<dbReference type="GO" id="GO:0016020">
    <property type="term" value="C:membrane"/>
    <property type="evidence" value="ECO:0007669"/>
    <property type="project" value="UniProtKB-SubCell"/>
</dbReference>
<feature type="transmembrane region" description="Helical" evidence="7">
    <location>
        <begin position="591"/>
        <end position="610"/>
    </location>
</feature>